<feature type="region of interest" description="Disordered" evidence="2">
    <location>
        <begin position="21"/>
        <end position="71"/>
    </location>
</feature>
<reference evidence="3 4" key="1">
    <citation type="submission" date="2012-12" db="EMBL/GenBank/DDBJ databases">
        <title>The Genome Sequence of Bacillus cereus VD133.</title>
        <authorList>
            <consortium name="The Broad Institute Genome Sequencing Platform"/>
            <consortium name="The Broad Institute Genome Sequencing Center for Infectious Disease"/>
            <person name="Feldgarden M."/>
            <person name="Van der Auwera G.A."/>
            <person name="Mahillon J."/>
            <person name="Duprez V."/>
            <person name="Timmery S."/>
            <person name="Mattelet C."/>
            <person name="Dierick K."/>
            <person name="Sun M."/>
            <person name="Yu Z."/>
            <person name="Zhu L."/>
            <person name="Hu X."/>
            <person name="Shank E.B."/>
            <person name="Swiecicka I."/>
            <person name="Hansen B.M."/>
            <person name="Andrup L."/>
            <person name="Walker B."/>
            <person name="Young S.K."/>
            <person name="Zeng Q."/>
            <person name="Gargeya S."/>
            <person name="Fitzgerald M."/>
            <person name="Haas B."/>
            <person name="Abouelleil A."/>
            <person name="Alvarado L."/>
            <person name="Arachchi H.M."/>
            <person name="Berlin A.M."/>
            <person name="Chapman S.B."/>
            <person name="Dewar J."/>
            <person name="Goldberg J."/>
            <person name="Griggs A."/>
            <person name="Gujja S."/>
            <person name="Hansen M."/>
            <person name="Howarth C."/>
            <person name="Imamovic A."/>
            <person name="Larimer J."/>
            <person name="McCowan C."/>
            <person name="Murphy C."/>
            <person name="Neiman D."/>
            <person name="Pearson M."/>
            <person name="Priest M."/>
            <person name="Roberts A."/>
            <person name="Saif S."/>
            <person name="Shea T."/>
            <person name="Sisk P."/>
            <person name="Sykes S."/>
            <person name="Wortman J."/>
            <person name="Nusbaum C."/>
            <person name="Birren B."/>
        </authorList>
    </citation>
    <scope>NUCLEOTIDE SEQUENCE [LARGE SCALE GENOMIC DNA]</scope>
    <source>
        <strain evidence="3 4">VD133</strain>
    </source>
</reference>
<evidence type="ECO:0000313" key="3">
    <source>
        <dbReference type="EMBL" id="EOO42046.1"/>
    </source>
</evidence>
<dbReference type="InterPro" id="IPR029050">
    <property type="entry name" value="Immunoprotect_excell_Ig-like"/>
</dbReference>
<dbReference type="EMBL" id="AHFB01000001">
    <property type="protein sequence ID" value="EOO42046.1"/>
    <property type="molecule type" value="Genomic_DNA"/>
</dbReference>
<feature type="compositionally biased region" description="Basic and acidic residues" evidence="2">
    <location>
        <begin position="28"/>
        <end position="71"/>
    </location>
</feature>
<keyword evidence="1" id="KW-0732">Signal</keyword>
<dbReference type="Proteomes" id="UP000014018">
    <property type="component" value="Unassembled WGS sequence"/>
</dbReference>
<accession>A0A9W5PX90</accession>
<name>A0A9W5PX90_BACCE</name>
<gene>
    <name evidence="3" type="ORF">IIU_00191</name>
</gene>
<evidence type="ECO:0000256" key="2">
    <source>
        <dbReference type="SAM" id="MobiDB-lite"/>
    </source>
</evidence>
<dbReference type="RefSeq" id="WP_016109321.1">
    <property type="nucleotide sequence ID" value="NZ_KB976173.1"/>
</dbReference>
<protein>
    <submittedName>
        <fullName evidence="3">Uncharacterized protein</fullName>
    </submittedName>
</protein>
<proteinExistence type="predicted"/>
<dbReference type="AlphaFoldDB" id="A0A9W5PX90"/>
<evidence type="ECO:0000256" key="1">
    <source>
        <dbReference type="ARBA" id="ARBA00022729"/>
    </source>
</evidence>
<evidence type="ECO:0000313" key="4">
    <source>
        <dbReference type="Proteomes" id="UP000014018"/>
    </source>
</evidence>
<dbReference type="Gene3D" id="2.60.40.1240">
    <property type="match status" value="1"/>
</dbReference>
<comment type="caution">
    <text evidence="3">The sequence shown here is derived from an EMBL/GenBank/DDBJ whole genome shotgun (WGS) entry which is preliminary data.</text>
</comment>
<organism evidence="3 4">
    <name type="scientific">Bacillus cereus VD133</name>
    <dbReference type="NCBI Taxonomy" id="1053233"/>
    <lineage>
        <taxon>Bacteria</taxon>
        <taxon>Bacillati</taxon>
        <taxon>Bacillota</taxon>
        <taxon>Bacilli</taxon>
        <taxon>Bacillales</taxon>
        <taxon>Bacillaceae</taxon>
        <taxon>Bacillus</taxon>
        <taxon>Bacillus cereus group</taxon>
    </lineage>
</organism>
<sequence length="185" mass="20797">MLKKFTTCILGGALVFNLSGCGNTSDKTSSESKETNSKQEEKKVQTTDETQTKENTKQKNTEQAKEKSKIKEKEYAVNKDFHTPKFDVTVKRVVEAEGKNITNEPMKLAVLPSVDLVDENDNAYQSDVLAASSYAVEKGETSSITKGLKPGEVMRESKVYVINKEKFDTGKWYVVVNHEYKEQIK</sequence>